<evidence type="ECO:0000313" key="2">
    <source>
        <dbReference type="Proteomes" id="UP000186601"/>
    </source>
</evidence>
<keyword evidence="2" id="KW-1185">Reference proteome</keyword>
<proteinExistence type="predicted"/>
<dbReference type="EMBL" id="MLYV02000555">
    <property type="protein sequence ID" value="PSR83657.1"/>
    <property type="molecule type" value="Genomic_DNA"/>
</dbReference>
<name>A0A2R6P1Q3_9APHY</name>
<reference evidence="1 2" key="1">
    <citation type="submission" date="2018-02" db="EMBL/GenBank/DDBJ databases">
        <title>Genome sequence of the basidiomycete white-rot fungus Phlebia centrifuga.</title>
        <authorList>
            <person name="Granchi Z."/>
            <person name="Peng M."/>
            <person name="de Vries R.P."/>
            <person name="Hilden K."/>
            <person name="Makela M.R."/>
            <person name="Grigoriev I."/>
            <person name="Riley R."/>
        </authorList>
    </citation>
    <scope>NUCLEOTIDE SEQUENCE [LARGE SCALE GENOMIC DNA]</scope>
    <source>
        <strain evidence="1 2">FBCC195</strain>
    </source>
</reference>
<comment type="caution">
    <text evidence="1">The sequence shown here is derived from an EMBL/GenBank/DDBJ whole genome shotgun (WGS) entry which is preliminary data.</text>
</comment>
<dbReference type="Proteomes" id="UP000186601">
    <property type="component" value="Unassembled WGS sequence"/>
</dbReference>
<sequence length="216" mass="24818">MAIWERLRLLHEYQSSWRAARLISHKLEAPSPGMPIWQFCQGNLAVTTSFTGIGTAPPTHTNFITFYCLCLIPTGPIDVLVRTWKIISPTEHFSLFVPYAERNLLATLSHINSRAIINLLSLSDGTPRGVIEFRLITEEPIVMKFEGNLLAVIVRWHYGSWQQQDFLILFIFDWTTGCQVADNPGHFRETPIQDILSHVAILHNALYQRYQWQEAN</sequence>
<evidence type="ECO:0000313" key="1">
    <source>
        <dbReference type="EMBL" id="PSR83657.1"/>
    </source>
</evidence>
<protein>
    <submittedName>
        <fullName evidence="1">Uncharacterized protein</fullName>
    </submittedName>
</protein>
<accession>A0A2R6P1Q3</accession>
<gene>
    <name evidence="1" type="ORF">PHLCEN_2v5664</name>
</gene>
<dbReference type="AlphaFoldDB" id="A0A2R6P1Q3"/>
<organism evidence="1 2">
    <name type="scientific">Hermanssonia centrifuga</name>
    <dbReference type="NCBI Taxonomy" id="98765"/>
    <lineage>
        <taxon>Eukaryota</taxon>
        <taxon>Fungi</taxon>
        <taxon>Dikarya</taxon>
        <taxon>Basidiomycota</taxon>
        <taxon>Agaricomycotina</taxon>
        <taxon>Agaricomycetes</taxon>
        <taxon>Polyporales</taxon>
        <taxon>Meruliaceae</taxon>
        <taxon>Hermanssonia</taxon>
    </lineage>
</organism>